<evidence type="ECO:0000313" key="3">
    <source>
        <dbReference type="Proteomes" id="UP000249008"/>
    </source>
</evidence>
<proteinExistence type="predicted"/>
<reference evidence="2 3" key="1">
    <citation type="submission" date="2018-06" db="EMBL/GenBank/DDBJ databases">
        <authorList>
            <consortium name="Pathogen Informatics"/>
            <person name="Doyle S."/>
        </authorList>
    </citation>
    <scope>NUCLEOTIDE SEQUENCE [LARGE SCALE GENOMIC DNA]</scope>
    <source>
        <strain evidence="2 3">NCTC12112</strain>
    </source>
</reference>
<keyword evidence="1" id="KW-0175">Coiled coil</keyword>
<evidence type="ECO:0000313" key="2">
    <source>
        <dbReference type="EMBL" id="SQJ02474.1"/>
    </source>
</evidence>
<organism evidence="2 3">
    <name type="scientific">Fusobacterium ulcerans</name>
    <dbReference type="NCBI Taxonomy" id="861"/>
    <lineage>
        <taxon>Bacteria</taxon>
        <taxon>Fusobacteriati</taxon>
        <taxon>Fusobacteriota</taxon>
        <taxon>Fusobacteriia</taxon>
        <taxon>Fusobacteriales</taxon>
        <taxon>Fusobacteriaceae</taxon>
        <taxon>Fusobacterium</taxon>
    </lineage>
</organism>
<dbReference type="Proteomes" id="UP000249008">
    <property type="component" value="Chromosome 1"/>
</dbReference>
<sequence length="55" mass="6726">MSKEEIEKLEKMIDELKEELHECDYEPERNALLKKYKKLSAQIEELKKMKKEKND</sequence>
<feature type="coiled-coil region" evidence="1">
    <location>
        <begin position="2"/>
        <end position="49"/>
    </location>
</feature>
<dbReference type="AlphaFoldDB" id="A0AAX2J9V4"/>
<dbReference type="EMBL" id="LS483487">
    <property type="protein sequence ID" value="SQJ02474.1"/>
    <property type="molecule type" value="Genomic_DNA"/>
</dbReference>
<accession>A0AAX2J9V4</accession>
<dbReference type="GeneID" id="78456435"/>
<name>A0AAX2J9V4_9FUSO</name>
<dbReference type="RefSeq" id="WP_005977408.1">
    <property type="nucleotide sequence ID" value="NZ_BAABXY010000001.1"/>
</dbReference>
<protein>
    <submittedName>
        <fullName evidence="2">Uncharacterized protein</fullName>
    </submittedName>
</protein>
<gene>
    <name evidence="2" type="ORF">NCTC12112_01405</name>
</gene>
<evidence type="ECO:0000256" key="1">
    <source>
        <dbReference type="SAM" id="Coils"/>
    </source>
</evidence>